<dbReference type="EMBL" id="CP042436">
    <property type="protein sequence ID" value="QEC65593.1"/>
    <property type="molecule type" value="Genomic_DNA"/>
</dbReference>
<evidence type="ECO:0008006" key="4">
    <source>
        <dbReference type="Google" id="ProtNLM"/>
    </source>
</evidence>
<proteinExistence type="predicted"/>
<evidence type="ECO:0000313" key="3">
    <source>
        <dbReference type="Proteomes" id="UP000321479"/>
    </source>
</evidence>
<evidence type="ECO:0000256" key="1">
    <source>
        <dbReference type="SAM" id="SignalP"/>
    </source>
</evidence>
<organism evidence="2 3">
    <name type="scientific">Mucilaginibacter ginsenosidivorans</name>
    <dbReference type="NCBI Taxonomy" id="398053"/>
    <lineage>
        <taxon>Bacteria</taxon>
        <taxon>Pseudomonadati</taxon>
        <taxon>Bacteroidota</taxon>
        <taxon>Sphingobacteriia</taxon>
        <taxon>Sphingobacteriales</taxon>
        <taxon>Sphingobacteriaceae</taxon>
        <taxon>Mucilaginibacter</taxon>
    </lineage>
</organism>
<feature type="signal peptide" evidence="1">
    <location>
        <begin position="1"/>
        <end position="20"/>
    </location>
</feature>
<protein>
    <recommendedName>
        <fullName evidence="4">DUF4350 domain-containing protein</fullName>
    </recommendedName>
</protein>
<feature type="chain" id="PRO_5023068784" description="DUF4350 domain-containing protein" evidence="1">
    <location>
        <begin position="21"/>
        <end position="259"/>
    </location>
</feature>
<reference evidence="2 3" key="1">
    <citation type="journal article" date="2017" name="Curr. Microbiol.">
        <title>Mucilaginibacter ginsenosidivorans sp. nov., Isolated from Soil of Ginseng Field.</title>
        <authorList>
            <person name="Kim M.M."/>
            <person name="Siddiqi M.Z."/>
            <person name="Im W.T."/>
        </authorList>
    </citation>
    <scope>NUCLEOTIDE SEQUENCE [LARGE SCALE GENOMIC DNA]</scope>
    <source>
        <strain evidence="2 3">Gsoil 3017</strain>
    </source>
</reference>
<dbReference type="AlphaFoldDB" id="A0A5B8V450"/>
<dbReference type="OrthoDB" id="6381507at2"/>
<gene>
    <name evidence="2" type="ORF">FRZ54_04540</name>
</gene>
<dbReference type="Gene3D" id="3.40.50.880">
    <property type="match status" value="1"/>
</dbReference>
<dbReference type="KEGG" id="mgin:FRZ54_04540"/>
<keyword evidence="1" id="KW-0732">Signal</keyword>
<evidence type="ECO:0000313" key="2">
    <source>
        <dbReference type="EMBL" id="QEC65593.1"/>
    </source>
</evidence>
<keyword evidence="3" id="KW-1185">Reference proteome</keyword>
<dbReference type="Proteomes" id="UP000321479">
    <property type="component" value="Chromosome"/>
</dbReference>
<dbReference type="InterPro" id="IPR029062">
    <property type="entry name" value="Class_I_gatase-like"/>
</dbReference>
<dbReference type="SUPFAM" id="SSF52317">
    <property type="entry name" value="Class I glutamine amidotransferase-like"/>
    <property type="match status" value="1"/>
</dbReference>
<sequence>MSSALSLILLVASLSGYGQARVLLDSYFNDEHIKDSSGKLISTHYKWEETDNGGFSTFGDAFKKAGAQLNTLYDEPTAENLKQADIYIIVDPDTKKESPKPKYIDSRDVKVISEWVKQGGVLLMMANDSANVELKHFNTLAAKFGIHFNDDLLNHVVDDKHFLNGTFLIIDNPILKTARKIYMKDICSLTLTRPAETMLKDGDADIIAVAYYGKGVVMAVGDPWLYNEYTNGRLPKDYDNDKAASDVARWLIKQIPVQK</sequence>
<accession>A0A5B8V450</accession>
<name>A0A5B8V450_9SPHI</name>